<accession>A0A9D1PP78</accession>
<comment type="caution">
    <text evidence="2">The sequence shown here is derived from an EMBL/GenBank/DDBJ whole genome shotgun (WGS) entry which is preliminary data.</text>
</comment>
<organism evidence="2 3">
    <name type="scientific">Candidatus Pseudogracilibacillus intestinigallinarum</name>
    <dbReference type="NCBI Taxonomy" id="2838742"/>
    <lineage>
        <taxon>Bacteria</taxon>
        <taxon>Bacillati</taxon>
        <taxon>Bacillota</taxon>
        <taxon>Bacilli</taxon>
        <taxon>Bacillales</taxon>
        <taxon>Bacillaceae</taxon>
        <taxon>Pseudogracilibacillus</taxon>
    </lineage>
</organism>
<protein>
    <submittedName>
        <fullName evidence="2">Uncharacterized protein</fullName>
    </submittedName>
</protein>
<gene>
    <name evidence="2" type="ORF">H9895_07940</name>
</gene>
<proteinExistence type="predicted"/>
<sequence length="71" mass="8304">MDIVSWMEQKAVILFIVATVIFTSMLQIFFLWKIRATLPKLFIMIMSMICTIILIASIYAFIYILLFGYNS</sequence>
<reference evidence="2" key="1">
    <citation type="journal article" date="2021" name="PeerJ">
        <title>Extensive microbial diversity within the chicken gut microbiome revealed by metagenomics and culture.</title>
        <authorList>
            <person name="Gilroy R."/>
            <person name="Ravi A."/>
            <person name="Getino M."/>
            <person name="Pursley I."/>
            <person name="Horton D.L."/>
            <person name="Alikhan N.F."/>
            <person name="Baker D."/>
            <person name="Gharbi K."/>
            <person name="Hall N."/>
            <person name="Watson M."/>
            <person name="Adriaenssens E.M."/>
            <person name="Foster-Nyarko E."/>
            <person name="Jarju S."/>
            <person name="Secka A."/>
            <person name="Antonio M."/>
            <person name="Oren A."/>
            <person name="Chaudhuri R.R."/>
            <person name="La Ragione R."/>
            <person name="Hildebrand F."/>
            <person name="Pallen M.J."/>
        </authorList>
    </citation>
    <scope>NUCLEOTIDE SEQUENCE</scope>
    <source>
        <strain evidence="2">CHK169-2315</strain>
    </source>
</reference>
<reference evidence="2" key="2">
    <citation type="submission" date="2021-04" db="EMBL/GenBank/DDBJ databases">
        <authorList>
            <person name="Gilroy R."/>
        </authorList>
    </citation>
    <scope>NUCLEOTIDE SEQUENCE</scope>
    <source>
        <strain evidence="2">CHK169-2315</strain>
    </source>
</reference>
<dbReference type="EMBL" id="DXHX01000122">
    <property type="protein sequence ID" value="HIV74989.1"/>
    <property type="molecule type" value="Genomic_DNA"/>
</dbReference>
<evidence type="ECO:0000313" key="3">
    <source>
        <dbReference type="Proteomes" id="UP000823937"/>
    </source>
</evidence>
<feature type="transmembrane region" description="Helical" evidence="1">
    <location>
        <begin position="41"/>
        <end position="66"/>
    </location>
</feature>
<keyword evidence="1" id="KW-1133">Transmembrane helix</keyword>
<keyword evidence="1" id="KW-0812">Transmembrane</keyword>
<feature type="transmembrane region" description="Helical" evidence="1">
    <location>
        <begin position="12"/>
        <end position="32"/>
    </location>
</feature>
<name>A0A9D1PP78_9BACI</name>
<dbReference type="AlphaFoldDB" id="A0A9D1PP78"/>
<evidence type="ECO:0000256" key="1">
    <source>
        <dbReference type="SAM" id="Phobius"/>
    </source>
</evidence>
<keyword evidence="1" id="KW-0472">Membrane</keyword>
<dbReference type="Proteomes" id="UP000823937">
    <property type="component" value="Unassembled WGS sequence"/>
</dbReference>
<evidence type="ECO:0000313" key="2">
    <source>
        <dbReference type="EMBL" id="HIV74989.1"/>
    </source>
</evidence>